<dbReference type="Proteomes" id="UP000695022">
    <property type="component" value="Unplaced"/>
</dbReference>
<evidence type="ECO:0000256" key="1">
    <source>
        <dbReference type="ARBA" id="ARBA00001947"/>
    </source>
</evidence>
<dbReference type="InterPro" id="IPR042089">
    <property type="entry name" value="Peptidase_M13_dom_2"/>
</dbReference>
<dbReference type="PRINTS" id="PR00786">
    <property type="entry name" value="NEPRILYSIN"/>
</dbReference>
<dbReference type="Pfam" id="PF01431">
    <property type="entry name" value="Peptidase_M13"/>
    <property type="match status" value="1"/>
</dbReference>
<keyword evidence="3" id="KW-0645">Protease</keyword>
<dbReference type="CDD" id="cd08662">
    <property type="entry name" value="M13"/>
    <property type="match status" value="1"/>
</dbReference>
<evidence type="ECO:0000256" key="2">
    <source>
        <dbReference type="ARBA" id="ARBA00007357"/>
    </source>
</evidence>
<evidence type="ECO:0000313" key="13">
    <source>
        <dbReference type="RefSeq" id="XP_014666380.1"/>
    </source>
</evidence>
<reference evidence="13" key="1">
    <citation type="submission" date="2025-08" db="UniProtKB">
        <authorList>
            <consortium name="RefSeq"/>
        </authorList>
    </citation>
    <scope>IDENTIFICATION</scope>
</reference>
<keyword evidence="4" id="KW-0479">Metal-binding</keyword>
<dbReference type="PROSITE" id="PS51885">
    <property type="entry name" value="NEPRILYSIN"/>
    <property type="match status" value="1"/>
</dbReference>
<evidence type="ECO:0000256" key="6">
    <source>
        <dbReference type="ARBA" id="ARBA00022833"/>
    </source>
</evidence>
<dbReference type="RefSeq" id="XP_014666380.1">
    <property type="nucleotide sequence ID" value="XM_014810894.1"/>
</dbReference>
<accession>A0ABM1E2F9</accession>
<evidence type="ECO:0000256" key="7">
    <source>
        <dbReference type="ARBA" id="ARBA00023049"/>
    </source>
</evidence>
<dbReference type="InterPro" id="IPR018497">
    <property type="entry name" value="Peptidase_M13_C"/>
</dbReference>
<dbReference type="PANTHER" id="PTHR11733">
    <property type="entry name" value="ZINC METALLOPROTEASE FAMILY M13 NEPRILYSIN-RELATED"/>
    <property type="match status" value="1"/>
</dbReference>
<dbReference type="InterPro" id="IPR000718">
    <property type="entry name" value="Peptidase_M13"/>
</dbReference>
<keyword evidence="9" id="KW-0472">Membrane</keyword>
<dbReference type="InterPro" id="IPR024079">
    <property type="entry name" value="MetalloPept_cat_dom_sf"/>
</dbReference>
<organism evidence="12 13">
    <name type="scientific">Priapulus caudatus</name>
    <name type="common">Priapulid worm</name>
    <dbReference type="NCBI Taxonomy" id="37621"/>
    <lineage>
        <taxon>Eukaryota</taxon>
        <taxon>Metazoa</taxon>
        <taxon>Ecdysozoa</taxon>
        <taxon>Scalidophora</taxon>
        <taxon>Priapulida</taxon>
        <taxon>Priapulimorpha</taxon>
        <taxon>Priapulimorphida</taxon>
        <taxon>Priapulidae</taxon>
        <taxon>Priapulus</taxon>
    </lineage>
</organism>
<evidence type="ECO:0000259" key="10">
    <source>
        <dbReference type="Pfam" id="PF01431"/>
    </source>
</evidence>
<evidence type="ECO:0000256" key="9">
    <source>
        <dbReference type="SAM" id="Phobius"/>
    </source>
</evidence>
<evidence type="ECO:0000256" key="5">
    <source>
        <dbReference type="ARBA" id="ARBA00022801"/>
    </source>
</evidence>
<dbReference type="InterPro" id="IPR008753">
    <property type="entry name" value="Peptidase_M13_N"/>
</dbReference>
<dbReference type="Pfam" id="PF05649">
    <property type="entry name" value="Peptidase_M13_N"/>
    <property type="match status" value="1"/>
</dbReference>
<evidence type="ECO:0000256" key="8">
    <source>
        <dbReference type="SAM" id="MobiDB-lite"/>
    </source>
</evidence>
<keyword evidence="7" id="KW-0482">Metalloprotease</keyword>
<dbReference type="PANTHER" id="PTHR11733:SF167">
    <property type="entry name" value="FI17812P1-RELATED"/>
    <property type="match status" value="1"/>
</dbReference>
<evidence type="ECO:0000256" key="4">
    <source>
        <dbReference type="ARBA" id="ARBA00022723"/>
    </source>
</evidence>
<sequence>MMMNEEKYTEANGDVVRRASGEDAVIRDPMFGIPLQQMSATSKYRRTEFEDEDGDGEANGDTARTYEPGVTYRKYSAASLWRRRTAIEKAALVALAVCCVVIVILSCVVSKQKARAGRPPLEISIGYAGTHPLTTDRAPLTTEKPGHSQPAQFCLTPACVTVASSIINAMDWTINPCNDFFQFACGGWIKANPIPEGKSMWGTFGTLWQENQLVLKNVLEQPLPANASVSALKAQKYYKSCLDKNDTMELLGAQPLLDLIAKVGGWNITGEFDLETWNFQSTLQKLNDYVSAFFGVWVGEDDKNSTTHILQVDQASLGLDRKYYMNKTDSDHLVMDAYLDFMVGLGVLLGGEENSTRAQMEAVLALETEIANITTPADQRRDEEKMYHKMNISELTNLAPILNNYMVWNLARQMSPYLSKAFRELNKPLSKAMTGSDGFDVLWRLCVSDTDGVIGFALGAMFVQEVFDGDSKAKAERMVDSVKRAFKLNLPQLSWMDPETRQAAREKADAVIDMIGFPDYILDIKSLDNYYSGLEFDENQYFTNNVHALLWTKQRILQKLEKPVNKSDWAMTPPQVNAYYSPSSNRIVFPAGILQAPFYDQDYPKSLNFGAMGVVMGHELIHGFDDQGREYDKFGNLKAWWNNDSIVNFKERTQCLVDQSATYLVNGEPINGKQTLGENIADNGGLKSAYYAYQTWVKDNGEELPLPGVNYTLNQLFFLGFSQVWCSASTDEAKHLQLISDTHSPAKYRVIGPLSNSHEFASAWKCPVDTVMNPLQKCEVW</sequence>
<feature type="domain" description="Peptidase M13 C-terminal" evidence="10">
    <location>
        <begin position="577"/>
        <end position="780"/>
    </location>
</feature>
<gene>
    <name evidence="13" type="primary">LOC106808231</name>
</gene>
<comment type="cofactor">
    <cofactor evidence="1">
        <name>Zn(2+)</name>
        <dbReference type="ChEBI" id="CHEBI:29105"/>
    </cofactor>
</comment>
<keyword evidence="9" id="KW-1133">Transmembrane helix</keyword>
<dbReference type="GeneID" id="106808231"/>
<protein>
    <submittedName>
        <fullName evidence="13">Endothelin-converting enzyme 1-like</fullName>
    </submittedName>
</protein>
<dbReference type="Gene3D" id="3.40.390.10">
    <property type="entry name" value="Collagenase (Catalytic Domain)"/>
    <property type="match status" value="1"/>
</dbReference>
<dbReference type="Gene3D" id="1.10.1380.10">
    <property type="entry name" value="Neutral endopeptidase , domain2"/>
    <property type="match status" value="2"/>
</dbReference>
<proteinExistence type="inferred from homology"/>
<keyword evidence="12" id="KW-1185">Reference proteome</keyword>
<keyword evidence="6" id="KW-0862">Zinc</keyword>
<keyword evidence="9" id="KW-0812">Transmembrane</keyword>
<feature type="domain" description="Peptidase M13 N-terminal" evidence="11">
    <location>
        <begin position="176"/>
        <end position="402"/>
    </location>
</feature>
<feature type="compositionally biased region" description="Acidic residues" evidence="8">
    <location>
        <begin position="49"/>
        <end position="58"/>
    </location>
</feature>
<name>A0ABM1E2F9_PRICU</name>
<feature type="transmembrane region" description="Helical" evidence="9">
    <location>
        <begin position="90"/>
        <end position="111"/>
    </location>
</feature>
<evidence type="ECO:0000313" key="12">
    <source>
        <dbReference type="Proteomes" id="UP000695022"/>
    </source>
</evidence>
<keyword evidence="5" id="KW-0378">Hydrolase</keyword>
<dbReference type="SUPFAM" id="SSF55486">
    <property type="entry name" value="Metalloproteases ('zincins'), catalytic domain"/>
    <property type="match status" value="1"/>
</dbReference>
<evidence type="ECO:0000256" key="3">
    <source>
        <dbReference type="ARBA" id="ARBA00022670"/>
    </source>
</evidence>
<feature type="region of interest" description="Disordered" evidence="8">
    <location>
        <begin position="46"/>
        <end position="65"/>
    </location>
</feature>
<evidence type="ECO:0000259" key="11">
    <source>
        <dbReference type="Pfam" id="PF05649"/>
    </source>
</evidence>
<comment type="similarity">
    <text evidence="2">Belongs to the peptidase M13 family.</text>
</comment>